<dbReference type="InterPro" id="IPR003825">
    <property type="entry name" value="Colicin-V_CvpA"/>
</dbReference>
<feature type="transmembrane region" description="Helical" evidence="5">
    <location>
        <begin position="28"/>
        <end position="45"/>
    </location>
</feature>
<evidence type="ECO:0000256" key="3">
    <source>
        <dbReference type="ARBA" id="ARBA00022989"/>
    </source>
</evidence>
<keyword evidence="3 5" id="KW-1133">Transmembrane helix</keyword>
<dbReference type="InterPro" id="IPR052719">
    <property type="entry name" value="CvpA-like"/>
</dbReference>
<evidence type="ECO:0000256" key="5">
    <source>
        <dbReference type="SAM" id="Phobius"/>
    </source>
</evidence>
<dbReference type="Pfam" id="PF02674">
    <property type="entry name" value="Colicin_V"/>
    <property type="match status" value="1"/>
</dbReference>
<gene>
    <name evidence="6" type="ORF">EV678_1200</name>
</gene>
<dbReference type="PANTHER" id="PTHR36926">
    <property type="entry name" value="COLICIN V PRODUCTION PROTEIN"/>
    <property type="match status" value="1"/>
</dbReference>
<evidence type="ECO:0000256" key="1">
    <source>
        <dbReference type="ARBA" id="ARBA00004141"/>
    </source>
</evidence>
<comment type="caution">
    <text evidence="6">The sequence shown here is derived from an EMBL/GenBank/DDBJ whole genome shotgun (WGS) entry which is preliminary data.</text>
</comment>
<feature type="transmembrane region" description="Helical" evidence="5">
    <location>
        <begin position="6"/>
        <end position="21"/>
    </location>
</feature>
<dbReference type="PANTHER" id="PTHR36926:SF1">
    <property type="entry name" value="COLICIN V PRODUCTION PROTEIN"/>
    <property type="match status" value="1"/>
</dbReference>
<keyword evidence="4 5" id="KW-0472">Membrane</keyword>
<evidence type="ECO:0000313" key="6">
    <source>
        <dbReference type="EMBL" id="RZT90386.1"/>
    </source>
</evidence>
<comment type="subcellular location">
    <subcellularLocation>
        <location evidence="1">Membrane</location>
        <topology evidence="1">Multi-pass membrane protein</topology>
    </subcellularLocation>
</comment>
<evidence type="ECO:0000256" key="2">
    <source>
        <dbReference type="ARBA" id="ARBA00022692"/>
    </source>
</evidence>
<feature type="transmembrane region" description="Helical" evidence="5">
    <location>
        <begin position="65"/>
        <end position="86"/>
    </location>
</feature>
<evidence type="ECO:0000256" key="4">
    <source>
        <dbReference type="ARBA" id="ARBA00023136"/>
    </source>
</evidence>
<protein>
    <submittedName>
        <fullName evidence="6">Membrane protein required for colicin V production</fullName>
    </submittedName>
</protein>
<evidence type="ECO:0000313" key="7">
    <source>
        <dbReference type="Proteomes" id="UP000292136"/>
    </source>
</evidence>
<feature type="transmembrane region" description="Helical" evidence="5">
    <location>
        <begin position="98"/>
        <end position="121"/>
    </location>
</feature>
<name>A0ABY0ITT2_9RHOO</name>
<accession>A0ABY0ITT2</accession>
<dbReference type="Proteomes" id="UP000292136">
    <property type="component" value="Unassembled WGS sequence"/>
</dbReference>
<dbReference type="EMBL" id="SHKM01000001">
    <property type="protein sequence ID" value="RZT90386.1"/>
    <property type="molecule type" value="Genomic_DNA"/>
</dbReference>
<keyword evidence="2 5" id="KW-0812">Transmembrane</keyword>
<keyword evidence="7" id="KW-1185">Reference proteome</keyword>
<proteinExistence type="predicted"/>
<organism evidence="6 7">
    <name type="scientific">Azospira oryzae</name>
    <dbReference type="NCBI Taxonomy" id="146939"/>
    <lineage>
        <taxon>Bacteria</taxon>
        <taxon>Pseudomonadati</taxon>
        <taxon>Pseudomonadota</taxon>
        <taxon>Betaproteobacteria</taxon>
        <taxon>Rhodocyclales</taxon>
        <taxon>Rhodocyclaceae</taxon>
        <taxon>Azospira</taxon>
    </lineage>
</organism>
<reference evidence="6 7" key="1">
    <citation type="submission" date="2019-02" db="EMBL/GenBank/DDBJ databases">
        <title>Genomic Encyclopedia of Type Strains, Phase IV (KMG-IV): sequencing the most valuable type-strain genomes for metagenomic binning, comparative biology and taxonomic classification.</title>
        <authorList>
            <person name="Goeker M."/>
        </authorList>
    </citation>
    <scope>NUCLEOTIDE SEQUENCE [LARGE SCALE GENOMIC DNA]</scope>
    <source>
        <strain evidence="6 7">DSM 21223</strain>
    </source>
</reference>
<dbReference type="RefSeq" id="WP_014238199.1">
    <property type="nucleotide sequence ID" value="NZ_SHKM01000001.1"/>
</dbReference>
<sequence length="164" mass="17448">MTALDFAIIGIILASLLLGAWRGVVGEIIALVAWILGFLAARAFGPEAAQVFLSGLIADPVWRLVAGYILVFVGVLLLLALLRLAVRGLIRALGLGLADRLLGVVFGVARGALIVLLLFAAGGMTSLPKASWWAQAQLAPPFETAVLLARPWLPDEVAKRIKYR</sequence>